<name>A0AAD9KAU6_9ANNE</name>
<dbReference type="Proteomes" id="UP001208570">
    <property type="component" value="Unassembled WGS sequence"/>
</dbReference>
<comment type="caution">
    <text evidence="6">The sequence shown here is derived from an EMBL/GenBank/DDBJ whole genome shotgun (WGS) entry which is preliminary data.</text>
</comment>
<dbReference type="FunFam" id="2.20.100.10:FF:000001">
    <property type="entry name" value="semaphorin-5A isoform X1"/>
    <property type="match status" value="1"/>
</dbReference>
<dbReference type="Pfam" id="PF19030">
    <property type="entry name" value="TSP1_ADAMTS"/>
    <property type="match status" value="5"/>
</dbReference>
<dbReference type="EMBL" id="JAODUP010000022">
    <property type="protein sequence ID" value="KAK2167941.1"/>
    <property type="molecule type" value="Genomic_DNA"/>
</dbReference>
<protein>
    <recommendedName>
        <fullName evidence="5">ADAMTS/ADAMTS-like Spacer 1 domain-containing protein</fullName>
    </recommendedName>
</protein>
<dbReference type="Gene3D" id="2.60.120.830">
    <property type="match status" value="1"/>
</dbReference>
<evidence type="ECO:0000256" key="2">
    <source>
        <dbReference type="ARBA" id="ARBA00022525"/>
    </source>
</evidence>
<organism evidence="6 7">
    <name type="scientific">Paralvinella palmiformis</name>
    <dbReference type="NCBI Taxonomy" id="53620"/>
    <lineage>
        <taxon>Eukaryota</taxon>
        <taxon>Metazoa</taxon>
        <taxon>Spiralia</taxon>
        <taxon>Lophotrochozoa</taxon>
        <taxon>Annelida</taxon>
        <taxon>Polychaeta</taxon>
        <taxon>Sedentaria</taxon>
        <taxon>Canalipalpata</taxon>
        <taxon>Terebellida</taxon>
        <taxon>Terebelliformia</taxon>
        <taxon>Alvinellidae</taxon>
        <taxon>Paralvinella</taxon>
    </lineage>
</organism>
<feature type="compositionally biased region" description="Basic and acidic residues" evidence="4">
    <location>
        <begin position="1"/>
        <end position="22"/>
    </location>
</feature>
<evidence type="ECO:0000313" key="7">
    <source>
        <dbReference type="Proteomes" id="UP001208570"/>
    </source>
</evidence>
<dbReference type="InterPro" id="IPR010294">
    <property type="entry name" value="ADAMTS_spacer1"/>
</dbReference>
<feature type="region of interest" description="Disordered" evidence="4">
    <location>
        <begin position="1"/>
        <end position="25"/>
    </location>
</feature>
<evidence type="ECO:0000256" key="3">
    <source>
        <dbReference type="ARBA" id="ARBA00023157"/>
    </source>
</evidence>
<feature type="domain" description="ADAMTS/ADAMTS-like Spacer 1" evidence="5">
    <location>
        <begin position="257"/>
        <end position="363"/>
    </location>
</feature>
<dbReference type="Pfam" id="PF00090">
    <property type="entry name" value="TSP_1"/>
    <property type="match status" value="1"/>
</dbReference>
<keyword evidence="2" id="KW-0964">Secreted</keyword>
<evidence type="ECO:0000256" key="1">
    <source>
        <dbReference type="ARBA" id="ARBA00004613"/>
    </source>
</evidence>
<dbReference type="Pfam" id="PF05986">
    <property type="entry name" value="ADAMTS_spacer1"/>
    <property type="match status" value="1"/>
</dbReference>
<dbReference type="GO" id="GO:0004222">
    <property type="term" value="F:metalloendopeptidase activity"/>
    <property type="evidence" value="ECO:0007669"/>
    <property type="project" value="TreeGrafter"/>
</dbReference>
<dbReference type="InterPro" id="IPR050439">
    <property type="entry name" value="ADAMTS_ADAMTS-like"/>
</dbReference>
<dbReference type="PROSITE" id="PS50092">
    <property type="entry name" value="TSP1"/>
    <property type="match status" value="5"/>
</dbReference>
<comment type="subcellular location">
    <subcellularLocation>
        <location evidence="1">Secreted</location>
    </subcellularLocation>
</comment>
<dbReference type="SUPFAM" id="SSF82895">
    <property type="entry name" value="TSP-1 type 1 repeat"/>
    <property type="match status" value="6"/>
</dbReference>
<feature type="region of interest" description="Disordered" evidence="4">
    <location>
        <begin position="875"/>
        <end position="897"/>
    </location>
</feature>
<evidence type="ECO:0000259" key="5">
    <source>
        <dbReference type="Pfam" id="PF05986"/>
    </source>
</evidence>
<dbReference type="GO" id="GO:0031012">
    <property type="term" value="C:extracellular matrix"/>
    <property type="evidence" value="ECO:0007669"/>
    <property type="project" value="TreeGrafter"/>
</dbReference>
<evidence type="ECO:0000313" key="6">
    <source>
        <dbReference type="EMBL" id="KAK2167941.1"/>
    </source>
</evidence>
<evidence type="ECO:0000256" key="4">
    <source>
        <dbReference type="SAM" id="MobiDB-lite"/>
    </source>
</evidence>
<dbReference type="SMART" id="SM00209">
    <property type="entry name" value="TSP1"/>
    <property type="match status" value="6"/>
</dbReference>
<proteinExistence type="predicted"/>
<reference evidence="6" key="1">
    <citation type="journal article" date="2023" name="Mol. Biol. Evol.">
        <title>Third-Generation Sequencing Reveals the Adaptive Role of the Epigenome in Three Deep-Sea Polychaetes.</title>
        <authorList>
            <person name="Perez M."/>
            <person name="Aroh O."/>
            <person name="Sun Y."/>
            <person name="Lan Y."/>
            <person name="Juniper S.K."/>
            <person name="Young C.R."/>
            <person name="Angers B."/>
            <person name="Qian P.Y."/>
        </authorList>
    </citation>
    <scope>NUCLEOTIDE SEQUENCE</scope>
    <source>
        <strain evidence="6">P08H-3</strain>
    </source>
</reference>
<dbReference type="GO" id="GO:0030198">
    <property type="term" value="P:extracellular matrix organization"/>
    <property type="evidence" value="ECO:0007669"/>
    <property type="project" value="TreeGrafter"/>
</dbReference>
<gene>
    <name evidence="6" type="ORF">LSH36_22g10003</name>
</gene>
<keyword evidence="7" id="KW-1185">Reference proteome</keyword>
<dbReference type="InterPro" id="IPR036383">
    <property type="entry name" value="TSP1_rpt_sf"/>
</dbReference>
<dbReference type="InterPro" id="IPR000884">
    <property type="entry name" value="TSP1_rpt"/>
</dbReference>
<dbReference type="AlphaFoldDB" id="A0AAD9KAU6"/>
<dbReference type="Gene3D" id="2.20.100.10">
    <property type="entry name" value="Thrombospondin type-1 (TSP1) repeat"/>
    <property type="match status" value="6"/>
</dbReference>
<dbReference type="PANTHER" id="PTHR13723">
    <property type="entry name" value="ADAMTS A DISINTEGRIN AND METALLOPROTEASE WITH THROMBOSPONDIN MOTIFS PROTEASE"/>
    <property type="match status" value="1"/>
</dbReference>
<accession>A0AAD9KAU6</accession>
<dbReference type="GO" id="GO:0006508">
    <property type="term" value="P:proteolysis"/>
    <property type="evidence" value="ECO:0007669"/>
    <property type="project" value="TreeGrafter"/>
</dbReference>
<dbReference type="PANTHER" id="PTHR13723:SF281">
    <property type="entry name" value="PAPILIN"/>
    <property type="match status" value="1"/>
</dbReference>
<sequence length="910" mass="102197">MSTNRCERSETKTRSGSRDRLHNPYQYPGTSRMSLSVWIMLSLSLSGLASCRGGNDVITTPATRLAYDRHVIDKQSWRMSSSRSGLSQRLTYKGIYTWSSWSDYTECSKTCGIGIRKRKRKCLKPSANGENHLSSLPCSGGDIEYKLCNIQKCENGNDDTRLRACTTFNNKYYRGRYVNWKAISKEYVVKLGHSPCALVCQSGSYPFQITVKLSEQAPNGYTTLSFIAIGGRLSGLAVVCRTTDHYHPCSNLGVGISEGYTTILNIPKRARNLVIVDRSKVSAVFALRGSHGIYFVGGKLTANRLTEYDDVSNTTFLYYHPMYDRDSSERLEARGPTNETLYIMMLSPEATSEIVVDYRYSIPKQVEHQSHLIHQLSSVSLTNTSAELKDGLLMDIEQSLGSSNMFRHMHSNHKQTTKDNRTKTEQLGNESFTGVQTNYARCIREKDGEEVDETFCDARTKPLPNNIRCKGLPCEARWEASQWEPCSTSCGEGQQTRSVHCWRLLAPGFDSSVLNQMCQHLPKPPDIRDCIATDCGPVWLLSEWSNCSSKCGRGIQKRTVICSSISDDCLINTKPISFRQCTSGTCYNKWVVSKWSSVRLPSLMVLCSGSCGAGLQYRRVSCVDPAGSFVDNENCDQNRKPLSVQACGDKPNCDPVWVAQTWTKCSVNCGDGLISRDVVCGEITDSEFKVRNERKCSHLYKPATRSRCREDPCPAQWLISEWTACTKPCGTGGYRSRRVYCYAEDEPSPDCDESMKPVEIEPCNRMSCDQTSSSPTQEAPEVAKEPVCLDKTGINCRDVVARQGCKVPSDDRIEIDVYVPQREALQHYSNIKLPYHGWKRIYSMSIDATMTLSDCLGFLSSLALYRKYREAATGEGDPLPDLANSESNGAMLKKERRRKRLALREKDFYK</sequence>
<keyword evidence="3" id="KW-1015">Disulfide bond</keyword>
<dbReference type="GO" id="GO:0005576">
    <property type="term" value="C:extracellular region"/>
    <property type="evidence" value="ECO:0007669"/>
    <property type="project" value="UniProtKB-SubCell"/>
</dbReference>